<feature type="non-terminal residue" evidence="2">
    <location>
        <position position="127"/>
    </location>
</feature>
<dbReference type="AlphaFoldDB" id="A0A814MSS9"/>
<feature type="compositionally biased region" description="Low complexity" evidence="1">
    <location>
        <begin position="111"/>
        <end position="127"/>
    </location>
</feature>
<sequence>MQYSSYSDPEVSKLNSFISLIFNPPFTPPKIESNIDNRNVQYGNFIEFNDCFKLSILKYNNDEESTSNITECKRNIELNYVDSKSSSQVASSSKTPSKLNLSSNYGHNVDSKSSSQVASSSKTTSKL</sequence>
<gene>
    <name evidence="2" type="ORF">OXX778_LOCUS20306</name>
</gene>
<reference evidence="2" key="1">
    <citation type="submission" date="2021-02" db="EMBL/GenBank/DDBJ databases">
        <authorList>
            <person name="Nowell W R."/>
        </authorList>
    </citation>
    <scope>NUCLEOTIDE SEQUENCE</scope>
    <source>
        <strain evidence="2">Ploen Becks lab</strain>
    </source>
</reference>
<proteinExistence type="predicted"/>
<evidence type="ECO:0000313" key="3">
    <source>
        <dbReference type="Proteomes" id="UP000663879"/>
    </source>
</evidence>
<name>A0A814MSS9_9BILA</name>
<keyword evidence="3" id="KW-1185">Reference proteome</keyword>
<dbReference type="EMBL" id="CAJNOC010006690">
    <property type="protein sequence ID" value="CAF1083462.1"/>
    <property type="molecule type" value="Genomic_DNA"/>
</dbReference>
<feature type="compositionally biased region" description="Low complexity" evidence="1">
    <location>
        <begin position="84"/>
        <end position="98"/>
    </location>
</feature>
<feature type="region of interest" description="Disordered" evidence="1">
    <location>
        <begin position="84"/>
        <end position="127"/>
    </location>
</feature>
<organism evidence="2 3">
    <name type="scientific">Brachionus calyciflorus</name>
    <dbReference type="NCBI Taxonomy" id="104777"/>
    <lineage>
        <taxon>Eukaryota</taxon>
        <taxon>Metazoa</taxon>
        <taxon>Spiralia</taxon>
        <taxon>Gnathifera</taxon>
        <taxon>Rotifera</taxon>
        <taxon>Eurotatoria</taxon>
        <taxon>Monogononta</taxon>
        <taxon>Pseudotrocha</taxon>
        <taxon>Ploima</taxon>
        <taxon>Brachionidae</taxon>
        <taxon>Brachionus</taxon>
    </lineage>
</organism>
<comment type="caution">
    <text evidence="2">The sequence shown here is derived from an EMBL/GenBank/DDBJ whole genome shotgun (WGS) entry which is preliminary data.</text>
</comment>
<protein>
    <submittedName>
        <fullName evidence="2">Uncharacterized protein</fullName>
    </submittedName>
</protein>
<evidence type="ECO:0000256" key="1">
    <source>
        <dbReference type="SAM" id="MobiDB-lite"/>
    </source>
</evidence>
<accession>A0A814MSS9</accession>
<dbReference type="Proteomes" id="UP000663879">
    <property type="component" value="Unassembled WGS sequence"/>
</dbReference>
<evidence type="ECO:0000313" key="2">
    <source>
        <dbReference type="EMBL" id="CAF1083462.1"/>
    </source>
</evidence>